<proteinExistence type="predicted"/>
<evidence type="ECO:0000256" key="6">
    <source>
        <dbReference type="SAM" id="Phobius"/>
    </source>
</evidence>
<feature type="transmembrane region" description="Helical" evidence="6">
    <location>
        <begin position="240"/>
        <end position="262"/>
    </location>
</feature>
<reference evidence="7 8" key="1">
    <citation type="submission" date="2019-10" db="EMBL/GenBank/DDBJ databases">
        <authorList>
            <person name="Blom J."/>
        </authorList>
    </citation>
    <scope>NUCLEOTIDE SEQUENCE [LARGE SCALE GENOMIC DNA]</scope>
    <source>
        <strain evidence="7 8">ES3154-GLU</strain>
    </source>
</reference>
<sequence length="466" mass="50432">MGEKKKRQSLSAFSIIFLIIIVLALITRIPMEGVVPAGISDVFMSPFNGFKDAVDVCVFVLFLGGFLGLVTKTGALDAGIAALVKKLKGRELILIPILMFLFSLGGTTYGMAEETIAFYVLICGTMYAAGFDTMVGATVILLGAGVGVLGSTVNPFATGVAISTFKGTGIEINNGTVMILGTILWLTSYLAATWYVMRYAKKIKEDKGSIFLSLQEKENMKKEFGHIDLENVEYTTKHKITLLIFAFTFVIMILSLIVWSEYDIHFFESWTAFLTGVPLGEWYFGELACWFVFMGIVIAVVNNFSEKETVDTFMAGSADLLSVVLIIALSRGVYVIMSATHLDAFLLNHAVSMLQGLPGYIFAPASYVVYMGLTFLIPSTSGLAGATMPVMGPLAHGLGFSPEVMIMIFSAASGIINLITPTSAVVMGGLATARVEYSTYIKWVAKLLGIIFILNVVILTIAIMVF</sequence>
<dbReference type="InterPro" id="IPR051679">
    <property type="entry name" value="DASS-Related_Transporters"/>
</dbReference>
<feature type="transmembrane region" description="Helical" evidence="6">
    <location>
        <begin position="139"/>
        <end position="157"/>
    </location>
</feature>
<feature type="transmembrane region" description="Helical" evidence="6">
    <location>
        <begin position="177"/>
        <end position="197"/>
    </location>
</feature>
<dbReference type="RefSeq" id="WP_156683075.1">
    <property type="nucleotide sequence ID" value="NZ_CABWIB010000001.1"/>
</dbReference>
<feature type="transmembrane region" description="Helical" evidence="6">
    <location>
        <begin position="116"/>
        <end position="132"/>
    </location>
</feature>
<keyword evidence="5 6" id="KW-0472">Membrane</keyword>
<dbReference type="PANTHER" id="PTHR43652:SF6">
    <property type="entry name" value="ARGININE REPRESSOR"/>
    <property type="match status" value="1"/>
</dbReference>
<feature type="transmembrane region" description="Helical" evidence="6">
    <location>
        <begin position="406"/>
        <end position="431"/>
    </location>
</feature>
<evidence type="ECO:0000256" key="1">
    <source>
        <dbReference type="ARBA" id="ARBA00004651"/>
    </source>
</evidence>
<feature type="transmembrane region" description="Helical" evidence="6">
    <location>
        <begin position="12"/>
        <end position="31"/>
    </location>
</feature>
<feature type="transmembrane region" description="Helical" evidence="6">
    <location>
        <begin position="282"/>
        <end position="301"/>
    </location>
</feature>
<dbReference type="AlphaFoldDB" id="A0A6I8M544"/>
<dbReference type="PANTHER" id="PTHR43652">
    <property type="entry name" value="BASIC AMINO ACID ANTIPORTER YFCC-RELATED"/>
    <property type="match status" value="1"/>
</dbReference>
<dbReference type="InterPro" id="IPR018385">
    <property type="entry name" value="C4_dicarb_anaerob_car-like"/>
</dbReference>
<keyword evidence="3 6" id="KW-0812">Transmembrane</keyword>
<dbReference type="EMBL" id="CABWIB010000001">
    <property type="protein sequence ID" value="VWL85048.1"/>
    <property type="molecule type" value="Genomic_DNA"/>
</dbReference>
<organism evidence="7 8">
    <name type="scientific">Oceanivirga miroungae</name>
    <dbReference type="NCBI Taxonomy" id="1130046"/>
    <lineage>
        <taxon>Bacteria</taxon>
        <taxon>Fusobacteriati</taxon>
        <taxon>Fusobacteriota</taxon>
        <taxon>Fusobacteriia</taxon>
        <taxon>Fusobacteriales</taxon>
        <taxon>Leptotrichiaceae</taxon>
        <taxon>Oceanivirga</taxon>
    </lineage>
</organism>
<evidence type="ECO:0008006" key="9">
    <source>
        <dbReference type="Google" id="ProtNLM"/>
    </source>
</evidence>
<evidence type="ECO:0000256" key="3">
    <source>
        <dbReference type="ARBA" id="ARBA00022692"/>
    </source>
</evidence>
<keyword evidence="2" id="KW-1003">Cell membrane</keyword>
<name>A0A6I8M544_9FUSO</name>
<dbReference type="Pfam" id="PF03606">
    <property type="entry name" value="DcuC"/>
    <property type="match status" value="1"/>
</dbReference>
<dbReference type="GO" id="GO:0005886">
    <property type="term" value="C:plasma membrane"/>
    <property type="evidence" value="ECO:0007669"/>
    <property type="project" value="UniProtKB-SubCell"/>
</dbReference>
<feature type="transmembrane region" description="Helical" evidence="6">
    <location>
        <begin position="92"/>
        <end position="110"/>
    </location>
</feature>
<comment type="subcellular location">
    <subcellularLocation>
        <location evidence="1">Cell membrane</location>
        <topology evidence="1">Multi-pass membrane protein</topology>
    </subcellularLocation>
</comment>
<evidence type="ECO:0000313" key="7">
    <source>
        <dbReference type="EMBL" id="VWL85048.1"/>
    </source>
</evidence>
<feature type="transmembrane region" description="Helical" evidence="6">
    <location>
        <begin position="313"/>
        <end position="337"/>
    </location>
</feature>
<keyword evidence="8" id="KW-1185">Reference proteome</keyword>
<dbReference type="Proteomes" id="UP000419017">
    <property type="component" value="Unassembled WGS sequence"/>
</dbReference>
<evidence type="ECO:0000256" key="5">
    <source>
        <dbReference type="ARBA" id="ARBA00023136"/>
    </source>
</evidence>
<evidence type="ECO:0000256" key="4">
    <source>
        <dbReference type="ARBA" id="ARBA00022989"/>
    </source>
</evidence>
<protein>
    <recommendedName>
        <fullName evidence="9">C4-dicarboxylate anaerobic carrier</fullName>
    </recommendedName>
</protein>
<evidence type="ECO:0000313" key="8">
    <source>
        <dbReference type="Proteomes" id="UP000419017"/>
    </source>
</evidence>
<feature type="transmembrane region" description="Helical" evidence="6">
    <location>
        <begin position="53"/>
        <end position="71"/>
    </location>
</feature>
<feature type="transmembrane region" description="Helical" evidence="6">
    <location>
        <begin position="443"/>
        <end position="465"/>
    </location>
</feature>
<keyword evidence="4 6" id="KW-1133">Transmembrane helix</keyword>
<accession>A0A6I8M544</accession>
<evidence type="ECO:0000256" key="2">
    <source>
        <dbReference type="ARBA" id="ARBA00022475"/>
    </source>
</evidence>
<gene>
    <name evidence="7" type="ORF">OMES3154_00324</name>
</gene>